<keyword evidence="5" id="KW-0378">Hydrolase</keyword>
<dbReference type="PANTHER" id="PTHR13035:SF0">
    <property type="entry name" value="PROTEIN N-TERMINAL GLUTAMINE AMIDOHYDROLASE"/>
    <property type="match status" value="1"/>
</dbReference>
<dbReference type="STRING" id="1120964.GCA_001313265_00939"/>
<protein>
    <recommendedName>
        <fullName evidence="4">Protein N-terminal glutamine amidohydrolase</fullName>
        <ecNumber evidence="3">3.5.1.122</ecNumber>
    </recommendedName>
    <alternativeName>
        <fullName evidence="6">Protein NH2-terminal glutamine deamidase</fullName>
    </alternativeName>
</protein>
<evidence type="ECO:0000256" key="4">
    <source>
        <dbReference type="ARBA" id="ARBA00021247"/>
    </source>
</evidence>
<dbReference type="InterPro" id="IPR023128">
    <property type="entry name" value="Prot_N_Gln_amidohydro_ab_roll"/>
</dbReference>
<accession>A0A1H5SRK3</accession>
<comment type="similarity">
    <text evidence="1">Belongs to the NTAQ1 family.</text>
</comment>
<evidence type="ECO:0000259" key="8">
    <source>
        <dbReference type="Pfam" id="PF09764"/>
    </source>
</evidence>
<dbReference type="GO" id="GO:0005829">
    <property type="term" value="C:cytosol"/>
    <property type="evidence" value="ECO:0007669"/>
    <property type="project" value="TreeGrafter"/>
</dbReference>
<gene>
    <name evidence="9" type="ORF">SAMN03080598_00483</name>
</gene>
<name>A0A1H5SRK3_9BACT</name>
<evidence type="ECO:0000256" key="2">
    <source>
        <dbReference type="ARBA" id="ARBA00011245"/>
    </source>
</evidence>
<evidence type="ECO:0000313" key="9">
    <source>
        <dbReference type="EMBL" id="SEF53262.1"/>
    </source>
</evidence>
<sequence length="201" mass="23049">MEFNLFAREVRYFCCEMEIKEFKYSANFCEENIWHLCKNPALADFSKKVLIVSNSSSYCPFRFHKSINNHEIVWWNYHVILLASQEGSTLVYDFDSSLPVPTSGMEYMELTFGGIEDLNPEQSPCFKAIDARDYLNSFVSDRSHMKDSEGNWLSNPPNWPLIGKNGDLPLPALMDFTQSSSERIFSLGEMMALVALLSIPN</sequence>
<comment type="subunit">
    <text evidence="2">Monomer.</text>
</comment>
<dbReference type="InterPro" id="IPR037132">
    <property type="entry name" value="N_Gln_amidohydro_ab_roll_sf"/>
</dbReference>
<dbReference type="RefSeq" id="WP_103923211.1">
    <property type="nucleotide sequence ID" value="NZ_FNVR01000002.1"/>
</dbReference>
<evidence type="ECO:0000313" key="10">
    <source>
        <dbReference type="Proteomes" id="UP000236736"/>
    </source>
</evidence>
<dbReference type="EC" id="3.5.1.122" evidence="3"/>
<dbReference type="GO" id="GO:0008418">
    <property type="term" value="F:protein-N-terminal asparagine amidohydrolase activity"/>
    <property type="evidence" value="ECO:0007669"/>
    <property type="project" value="InterPro"/>
</dbReference>
<evidence type="ECO:0000256" key="5">
    <source>
        <dbReference type="ARBA" id="ARBA00022801"/>
    </source>
</evidence>
<proteinExistence type="inferred from homology"/>
<organism evidence="9 10">
    <name type="scientific">Algoriphagus boritolerans DSM 17298 = JCM 18970</name>
    <dbReference type="NCBI Taxonomy" id="1120964"/>
    <lineage>
        <taxon>Bacteria</taxon>
        <taxon>Pseudomonadati</taxon>
        <taxon>Bacteroidota</taxon>
        <taxon>Cytophagia</taxon>
        <taxon>Cytophagales</taxon>
        <taxon>Cyclobacteriaceae</taxon>
        <taxon>Algoriphagus</taxon>
    </lineage>
</organism>
<dbReference type="PANTHER" id="PTHR13035">
    <property type="entry name" value="PROTEIN N-TERMINAL GLUTAMINE AMIDOHYDROLASE"/>
    <property type="match status" value="1"/>
</dbReference>
<dbReference type="InterPro" id="IPR039733">
    <property type="entry name" value="NTAQ1"/>
</dbReference>
<evidence type="ECO:0000256" key="3">
    <source>
        <dbReference type="ARBA" id="ARBA00012718"/>
    </source>
</evidence>
<evidence type="ECO:0000256" key="7">
    <source>
        <dbReference type="ARBA" id="ARBA00048768"/>
    </source>
</evidence>
<dbReference type="EMBL" id="FNVR01000002">
    <property type="protein sequence ID" value="SEF53262.1"/>
    <property type="molecule type" value="Genomic_DNA"/>
</dbReference>
<dbReference type="Gene3D" id="3.10.620.10">
    <property type="entry name" value="Protein N-terminal glutamine amidohydrolase, alpha beta roll"/>
    <property type="match status" value="1"/>
</dbReference>
<dbReference type="Pfam" id="PF09764">
    <property type="entry name" value="Nt_Gln_amidase"/>
    <property type="match status" value="1"/>
</dbReference>
<dbReference type="GO" id="GO:0070773">
    <property type="term" value="F:protein-N-terminal glutamine amidohydrolase activity"/>
    <property type="evidence" value="ECO:0007669"/>
    <property type="project" value="UniProtKB-EC"/>
</dbReference>
<evidence type="ECO:0000256" key="6">
    <source>
        <dbReference type="ARBA" id="ARBA00029677"/>
    </source>
</evidence>
<keyword evidence="10" id="KW-1185">Reference proteome</keyword>
<dbReference type="AlphaFoldDB" id="A0A1H5SRK3"/>
<reference evidence="10" key="1">
    <citation type="submission" date="2016-10" db="EMBL/GenBank/DDBJ databases">
        <authorList>
            <person name="Varghese N."/>
            <person name="Submissions S."/>
        </authorList>
    </citation>
    <scope>NUCLEOTIDE SEQUENCE [LARGE SCALE GENOMIC DNA]</scope>
    <source>
        <strain evidence="10">DSM 17298</strain>
    </source>
</reference>
<dbReference type="Proteomes" id="UP000236736">
    <property type="component" value="Unassembled WGS sequence"/>
</dbReference>
<dbReference type="OrthoDB" id="823442at2"/>
<comment type="catalytic activity">
    <reaction evidence="7">
        <text>N-terminal L-glutaminyl-[protein] + H2O = N-terminal L-glutamyl-[protein] + NH4(+)</text>
        <dbReference type="Rhea" id="RHEA:50680"/>
        <dbReference type="Rhea" id="RHEA-COMP:12668"/>
        <dbReference type="Rhea" id="RHEA-COMP:12777"/>
        <dbReference type="ChEBI" id="CHEBI:15377"/>
        <dbReference type="ChEBI" id="CHEBI:28938"/>
        <dbReference type="ChEBI" id="CHEBI:64721"/>
        <dbReference type="ChEBI" id="CHEBI:64722"/>
        <dbReference type="EC" id="3.5.1.122"/>
    </reaction>
</comment>
<evidence type="ECO:0000256" key="1">
    <source>
        <dbReference type="ARBA" id="ARBA00008985"/>
    </source>
</evidence>
<feature type="domain" description="Protein N-terminal glutamine amidohydrolase alpha beta roll" evidence="8">
    <location>
        <begin position="24"/>
        <end position="194"/>
    </location>
</feature>